<keyword evidence="2" id="KW-1185">Reference proteome</keyword>
<dbReference type="Proteomes" id="UP000662678">
    <property type="component" value="Unassembled WGS sequence"/>
</dbReference>
<name>A0ABQ3HED6_9NEIS</name>
<dbReference type="EMBL" id="BMYP01000061">
    <property type="protein sequence ID" value="GHD81853.1"/>
    <property type="molecule type" value="Genomic_DNA"/>
</dbReference>
<proteinExistence type="predicted"/>
<gene>
    <name evidence="1" type="ORF">GCM10011419_28510</name>
</gene>
<accession>A0ABQ3HED6</accession>
<sequence>MLAAGTVKVALPQVNELTLAARPLAANRQRGVNTEGRMHVVAPKCEWPHTPKGTRPCG</sequence>
<protein>
    <submittedName>
        <fullName evidence="1">Uncharacterized protein</fullName>
    </submittedName>
</protein>
<comment type="caution">
    <text evidence="1">The sequence shown here is derived from an EMBL/GenBank/DDBJ whole genome shotgun (WGS) entry which is preliminary data.</text>
</comment>
<reference evidence="2" key="1">
    <citation type="journal article" date="2019" name="Int. J. Syst. Evol. Microbiol.">
        <title>The Global Catalogue of Microorganisms (GCM) 10K type strain sequencing project: providing services to taxonomists for standard genome sequencing and annotation.</title>
        <authorList>
            <consortium name="The Broad Institute Genomics Platform"/>
            <consortium name="The Broad Institute Genome Sequencing Center for Infectious Disease"/>
            <person name="Wu L."/>
            <person name="Ma J."/>
        </authorList>
    </citation>
    <scope>NUCLEOTIDE SEQUENCE [LARGE SCALE GENOMIC DNA]</scope>
    <source>
        <strain evidence="2">KCTC 23713</strain>
    </source>
</reference>
<organism evidence="1 2">
    <name type="scientific">Vogesella fluminis</name>
    <dbReference type="NCBI Taxonomy" id="1069161"/>
    <lineage>
        <taxon>Bacteria</taxon>
        <taxon>Pseudomonadati</taxon>
        <taxon>Pseudomonadota</taxon>
        <taxon>Betaproteobacteria</taxon>
        <taxon>Neisseriales</taxon>
        <taxon>Chromobacteriaceae</taxon>
        <taxon>Vogesella</taxon>
    </lineage>
</organism>
<evidence type="ECO:0000313" key="1">
    <source>
        <dbReference type="EMBL" id="GHD81853.1"/>
    </source>
</evidence>
<evidence type="ECO:0000313" key="2">
    <source>
        <dbReference type="Proteomes" id="UP000662678"/>
    </source>
</evidence>